<organism evidence="1 2">
    <name type="scientific">Vibrio parahaemolyticus</name>
    <dbReference type="NCBI Taxonomy" id="670"/>
    <lineage>
        <taxon>Bacteria</taxon>
        <taxon>Pseudomonadati</taxon>
        <taxon>Pseudomonadota</taxon>
        <taxon>Gammaproteobacteria</taxon>
        <taxon>Vibrionales</taxon>
        <taxon>Vibrionaceae</taxon>
        <taxon>Vibrio</taxon>
    </lineage>
</organism>
<protein>
    <recommendedName>
        <fullName evidence="3">Zinc ribbon domain-containing protein</fullName>
    </recommendedName>
</protein>
<dbReference type="EMBL" id="LIRS01000128">
    <property type="protein sequence ID" value="KOY22610.1"/>
    <property type="molecule type" value="Genomic_DNA"/>
</dbReference>
<evidence type="ECO:0000313" key="2">
    <source>
        <dbReference type="Proteomes" id="UP000037697"/>
    </source>
</evidence>
<dbReference type="Proteomes" id="UP000037697">
    <property type="component" value="Unassembled WGS sequence"/>
</dbReference>
<evidence type="ECO:0008006" key="3">
    <source>
        <dbReference type="Google" id="ProtNLM"/>
    </source>
</evidence>
<reference evidence="1 2" key="1">
    <citation type="submission" date="2015-07" db="EMBL/GenBank/DDBJ databases">
        <title>Foodborne Vibrio parahaemolyticus Isolates.</title>
        <authorList>
            <person name="Ronholm J."/>
            <person name="Petronella N."/>
            <person name="Kenwell R."/>
            <person name="Banerjee S."/>
        </authorList>
    </citation>
    <scope>NUCLEOTIDE SEQUENCE [LARGE SCALE GENOMIC DNA]</scope>
    <source>
        <strain evidence="1 2">HS-06-05</strain>
    </source>
</reference>
<accession>A0AAW3ITG7</accession>
<gene>
    <name evidence="1" type="ORF">ACX05_21275</name>
</gene>
<dbReference type="AlphaFoldDB" id="A0AAW3ITG7"/>
<proteinExistence type="predicted"/>
<name>A0AAW3ITG7_VIBPH</name>
<dbReference type="RefSeq" id="WP_025555158.1">
    <property type="nucleotide sequence ID" value="NZ_CBCSGT010000025.1"/>
</dbReference>
<evidence type="ECO:0000313" key="1">
    <source>
        <dbReference type="EMBL" id="KOY22610.1"/>
    </source>
</evidence>
<sequence length="201" mass="22613">MEIFEKLSQCIECKSELKAGAKKCAQCGAVQNWRRYVSPVVITAGFILTWLSIWTAPPIKELFVEYKAEMKISILEGDHTQLTFMLSNVGNSPAALSRINIYNVEQSGISTTAYLQSKLDNQLLNPNEAHVVTASNRSAIPSAIPHEIIAAYTERYGVIEKNCHLILEYVQLNGTKEHLYFPFACYPTRQVRDNSTLLNEN</sequence>
<comment type="caution">
    <text evidence="1">The sequence shown here is derived from an EMBL/GenBank/DDBJ whole genome shotgun (WGS) entry which is preliminary data.</text>
</comment>